<evidence type="ECO:0000256" key="8">
    <source>
        <dbReference type="ARBA" id="ARBA00022840"/>
    </source>
</evidence>
<evidence type="ECO:0000256" key="2">
    <source>
        <dbReference type="ARBA" id="ARBA00001946"/>
    </source>
</evidence>
<dbReference type="InterPro" id="IPR000417">
    <property type="entry name" value="Hyethyz_kinase"/>
</dbReference>
<comment type="similarity">
    <text evidence="11">Belongs to the Thz kinase family.</text>
</comment>
<evidence type="ECO:0000313" key="12">
    <source>
        <dbReference type="EMBL" id="MFD1928574.1"/>
    </source>
</evidence>
<protein>
    <recommendedName>
        <fullName evidence="11">Hydroxyethylthiazole kinase</fullName>
        <ecNumber evidence="11">2.7.1.50</ecNumber>
    </recommendedName>
    <alternativeName>
        <fullName evidence="11">4-methyl-5-beta-hydroxyethylthiazole kinase</fullName>
        <shortName evidence="11">TH kinase</shortName>
        <shortName evidence="11">Thz kinase</shortName>
    </alternativeName>
</protein>
<accession>A0ABW4SJH6</accession>
<evidence type="ECO:0000256" key="5">
    <source>
        <dbReference type="ARBA" id="ARBA00022723"/>
    </source>
</evidence>
<evidence type="ECO:0000256" key="1">
    <source>
        <dbReference type="ARBA" id="ARBA00001771"/>
    </source>
</evidence>
<evidence type="ECO:0000256" key="7">
    <source>
        <dbReference type="ARBA" id="ARBA00022777"/>
    </source>
</evidence>
<feature type="binding site" evidence="11">
    <location>
        <position position="167"/>
    </location>
    <ligand>
        <name>ATP</name>
        <dbReference type="ChEBI" id="CHEBI:30616"/>
    </ligand>
</feature>
<feature type="binding site" evidence="11">
    <location>
        <position position="45"/>
    </location>
    <ligand>
        <name>substrate</name>
    </ligand>
</feature>
<evidence type="ECO:0000256" key="4">
    <source>
        <dbReference type="ARBA" id="ARBA00022679"/>
    </source>
</evidence>
<dbReference type="EMBL" id="JBHUGI010000032">
    <property type="protein sequence ID" value="MFD1928574.1"/>
    <property type="molecule type" value="Genomic_DNA"/>
</dbReference>
<keyword evidence="7 11" id="KW-0418">Kinase</keyword>
<feature type="binding site" evidence="11">
    <location>
        <position position="121"/>
    </location>
    <ligand>
        <name>ATP</name>
        <dbReference type="ChEBI" id="CHEBI:30616"/>
    </ligand>
</feature>
<keyword evidence="13" id="KW-1185">Reference proteome</keyword>
<sequence>MYKEEVIDLYSMIRKRNPLIHQITNAVTVNDCANVTLAVGASPVMASSIEEVEEMVKLADALVINIGTLQSGVFKAMILAGKAANKIGIPIIFDPVGVGATTFRKEKAKEFLRQVDVAVIRGNASEVDSLMGGASTTRGVDAGVVEISLKELAVKTAVSYSCVVVISGQIDTISNGTETIQITNGDFWLKSITGTGCMSTSLIGCFIGITKDYFLAAIAGTSLMGLAGEKAKKRLQEDEGIGTYKVKLMDEIFIMNGDTWKEEVQIHES</sequence>
<organism evidence="12 13">
    <name type="scientific">Sporosarcina siberiensis</name>
    <dbReference type="NCBI Taxonomy" id="1365606"/>
    <lineage>
        <taxon>Bacteria</taxon>
        <taxon>Bacillati</taxon>
        <taxon>Bacillota</taxon>
        <taxon>Bacilli</taxon>
        <taxon>Bacillales</taxon>
        <taxon>Caryophanaceae</taxon>
        <taxon>Sporosarcina</taxon>
    </lineage>
</organism>
<keyword evidence="9 11" id="KW-0460">Magnesium</keyword>
<keyword evidence="6 11" id="KW-0547">Nucleotide-binding</keyword>
<keyword evidence="5 11" id="KW-0479">Metal-binding</keyword>
<dbReference type="EC" id="2.7.1.50" evidence="11"/>
<evidence type="ECO:0000256" key="6">
    <source>
        <dbReference type="ARBA" id="ARBA00022741"/>
    </source>
</evidence>
<dbReference type="NCBIfam" id="TIGR00694">
    <property type="entry name" value="thiM"/>
    <property type="match status" value="1"/>
</dbReference>
<dbReference type="Gene3D" id="3.40.1190.20">
    <property type="match status" value="1"/>
</dbReference>
<keyword evidence="10 11" id="KW-0784">Thiamine biosynthesis</keyword>
<comment type="pathway">
    <text evidence="3 11">Cofactor biosynthesis; thiamine diphosphate biosynthesis; 4-methyl-5-(2-phosphoethyl)-thiazole from 5-(2-hydroxyethyl)-4-methylthiazole: step 1/1.</text>
</comment>
<evidence type="ECO:0000313" key="13">
    <source>
        <dbReference type="Proteomes" id="UP001597218"/>
    </source>
</evidence>
<feature type="binding site" evidence="11">
    <location>
        <position position="194"/>
    </location>
    <ligand>
        <name>substrate</name>
    </ligand>
</feature>
<evidence type="ECO:0000256" key="9">
    <source>
        <dbReference type="ARBA" id="ARBA00022842"/>
    </source>
</evidence>
<dbReference type="RefSeq" id="WP_381538029.1">
    <property type="nucleotide sequence ID" value="NZ_JBHUGI010000032.1"/>
</dbReference>
<name>A0ABW4SJH6_9BACL</name>
<comment type="caution">
    <text evidence="12">The sequence shown here is derived from an EMBL/GenBank/DDBJ whole genome shotgun (WGS) entry which is preliminary data.</text>
</comment>
<dbReference type="Pfam" id="PF02110">
    <property type="entry name" value="HK"/>
    <property type="match status" value="1"/>
</dbReference>
<evidence type="ECO:0000256" key="11">
    <source>
        <dbReference type="HAMAP-Rule" id="MF_00228"/>
    </source>
</evidence>
<dbReference type="NCBIfam" id="NF006830">
    <property type="entry name" value="PRK09355.1"/>
    <property type="match status" value="1"/>
</dbReference>
<dbReference type="InterPro" id="IPR029056">
    <property type="entry name" value="Ribokinase-like"/>
</dbReference>
<dbReference type="PRINTS" id="PR01099">
    <property type="entry name" value="HYETHTZKNASE"/>
</dbReference>
<comment type="cofactor">
    <cofactor evidence="2 11">
        <name>Mg(2+)</name>
        <dbReference type="ChEBI" id="CHEBI:18420"/>
    </cofactor>
</comment>
<dbReference type="HAMAP" id="MF_00228">
    <property type="entry name" value="Thz_kinase"/>
    <property type="match status" value="1"/>
</dbReference>
<dbReference type="Proteomes" id="UP001597218">
    <property type="component" value="Unassembled WGS sequence"/>
</dbReference>
<comment type="catalytic activity">
    <reaction evidence="1 11">
        <text>5-(2-hydroxyethyl)-4-methylthiazole + ATP = 4-methyl-5-(2-phosphooxyethyl)-thiazole + ADP + H(+)</text>
        <dbReference type="Rhea" id="RHEA:24212"/>
        <dbReference type="ChEBI" id="CHEBI:15378"/>
        <dbReference type="ChEBI" id="CHEBI:17957"/>
        <dbReference type="ChEBI" id="CHEBI:30616"/>
        <dbReference type="ChEBI" id="CHEBI:58296"/>
        <dbReference type="ChEBI" id="CHEBI:456216"/>
        <dbReference type="EC" id="2.7.1.50"/>
    </reaction>
</comment>
<dbReference type="SUPFAM" id="SSF53613">
    <property type="entry name" value="Ribokinase-like"/>
    <property type="match status" value="1"/>
</dbReference>
<comment type="function">
    <text evidence="11">Catalyzes the phosphorylation of the hydroxyl group of 4-methyl-5-beta-hydroxyethylthiazole (THZ).</text>
</comment>
<gene>
    <name evidence="11 12" type="primary">thiM</name>
    <name evidence="12" type="ORF">ACFSFY_11090</name>
</gene>
<keyword evidence="8 11" id="KW-0067">ATP-binding</keyword>
<proteinExistence type="inferred from homology"/>
<keyword evidence="4 11" id="KW-0808">Transferase</keyword>
<evidence type="ECO:0000256" key="10">
    <source>
        <dbReference type="ARBA" id="ARBA00022977"/>
    </source>
</evidence>
<evidence type="ECO:0000256" key="3">
    <source>
        <dbReference type="ARBA" id="ARBA00004868"/>
    </source>
</evidence>
<reference evidence="13" key="1">
    <citation type="journal article" date="2019" name="Int. J. Syst. Evol. Microbiol.">
        <title>The Global Catalogue of Microorganisms (GCM) 10K type strain sequencing project: providing services to taxonomists for standard genome sequencing and annotation.</title>
        <authorList>
            <consortium name="The Broad Institute Genomics Platform"/>
            <consortium name="The Broad Institute Genome Sequencing Center for Infectious Disease"/>
            <person name="Wu L."/>
            <person name="Ma J."/>
        </authorList>
    </citation>
    <scope>NUCLEOTIDE SEQUENCE [LARGE SCALE GENOMIC DNA]</scope>
    <source>
        <strain evidence="13">CGMCC 4.7177</strain>
    </source>
</reference>
<dbReference type="GO" id="GO:0004417">
    <property type="term" value="F:hydroxyethylthiazole kinase activity"/>
    <property type="evidence" value="ECO:0007669"/>
    <property type="project" value="UniProtKB-EC"/>
</dbReference>
<dbReference type="PIRSF" id="PIRSF000513">
    <property type="entry name" value="Thz_kinase"/>
    <property type="match status" value="1"/>
</dbReference>
<dbReference type="CDD" id="cd01170">
    <property type="entry name" value="THZ_kinase"/>
    <property type="match status" value="1"/>
</dbReference>